<comment type="caution">
    <text evidence="1">The sequence shown here is derived from an EMBL/GenBank/DDBJ whole genome shotgun (WGS) entry which is preliminary data.</text>
</comment>
<sequence length="236" mass="25527">MANTVVLNNVEHADLVVAIRHGAAFGDAVNQVLVLPTEFEEAQRDFPILFRRGGDELEAVALLGLDRDENLFLEGKRWQSRHIPLVQQRGPFSIDVPAPGAGEPMLHIDLDDPRVGAADGAPLFLPHGGNARYLEHITKLFQAIYAGVDAAKAMYAAFDEFGLVQPIALEVMLNEEQRYAITGHEVLSAERLAALNGAALAALHQRGFLGPAFLIAASLSNISQLIARKNARLAAI</sequence>
<gene>
    <name evidence="1" type="ORF">FHT02_002249</name>
</gene>
<proteinExistence type="predicted"/>
<protein>
    <recommendedName>
        <fullName evidence="3">SapC protein</fullName>
    </recommendedName>
</protein>
<organism evidence="1 2">
    <name type="scientific">Sphingomonas xinjiangensis</name>
    <dbReference type="NCBI Taxonomy" id="643568"/>
    <lineage>
        <taxon>Bacteria</taxon>
        <taxon>Pseudomonadati</taxon>
        <taxon>Pseudomonadota</taxon>
        <taxon>Alphaproteobacteria</taxon>
        <taxon>Sphingomonadales</taxon>
        <taxon>Sphingomonadaceae</taxon>
        <taxon>Sphingomonas</taxon>
    </lineage>
</organism>
<evidence type="ECO:0000313" key="1">
    <source>
        <dbReference type="EMBL" id="MBB5711009.1"/>
    </source>
</evidence>
<evidence type="ECO:0008006" key="3">
    <source>
        <dbReference type="Google" id="ProtNLM"/>
    </source>
</evidence>
<dbReference type="RefSeq" id="WP_184087447.1">
    <property type="nucleotide sequence ID" value="NZ_JACIJF010000005.1"/>
</dbReference>
<dbReference type="Pfam" id="PF07277">
    <property type="entry name" value="SapC"/>
    <property type="match status" value="1"/>
</dbReference>
<dbReference type="InterPro" id="IPR010836">
    <property type="entry name" value="SapC"/>
</dbReference>
<evidence type="ECO:0000313" key="2">
    <source>
        <dbReference type="Proteomes" id="UP000527143"/>
    </source>
</evidence>
<name>A0A840YGA2_9SPHN</name>
<dbReference type="Proteomes" id="UP000527143">
    <property type="component" value="Unassembled WGS sequence"/>
</dbReference>
<accession>A0A840YGA2</accession>
<dbReference type="AlphaFoldDB" id="A0A840YGA2"/>
<dbReference type="EMBL" id="JACIJF010000005">
    <property type="protein sequence ID" value="MBB5711009.1"/>
    <property type="molecule type" value="Genomic_DNA"/>
</dbReference>
<reference evidence="1 2" key="1">
    <citation type="submission" date="2020-08" db="EMBL/GenBank/DDBJ databases">
        <title>Genomic Encyclopedia of Type Strains, Phase IV (KMG-IV): sequencing the most valuable type-strain genomes for metagenomic binning, comparative biology and taxonomic classification.</title>
        <authorList>
            <person name="Goeker M."/>
        </authorList>
    </citation>
    <scope>NUCLEOTIDE SEQUENCE [LARGE SCALE GENOMIC DNA]</scope>
    <source>
        <strain evidence="1 2">DSM 26736</strain>
    </source>
</reference>
<keyword evidence="2" id="KW-1185">Reference proteome</keyword>